<proteinExistence type="predicted"/>
<organism evidence="1 2">
    <name type="scientific">Companilactobacillus futsaii JCM 17355</name>
    <dbReference type="NCBI Taxonomy" id="1423818"/>
    <lineage>
        <taxon>Bacteria</taxon>
        <taxon>Bacillati</taxon>
        <taxon>Bacillota</taxon>
        <taxon>Bacilli</taxon>
        <taxon>Lactobacillales</taxon>
        <taxon>Lactobacillaceae</taxon>
        <taxon>Companilactobacillus</taxon>
    </lineage>
</organism>
<accession>A0ABR5P7H5</accession>
<dbReference type="Proteomes" id="UP000051379">
    <property type="component" value="Unassembled WGS sequence"/>
</dbReference>
<sequence length="50" mass="5524">MKPLIGKDIAVSDPKEVIMTIISGKISSNKTIKPITDENLIFDFKIIPPI</sequence>
<evidence type="ECO:0000313" key="1">
    <source>
        <dbReference type="EMBL" id="KRK95324.1"/>
    </source>
</evidence>
<keyword evidence="2" id="KW-1185">Reference proteome</keyword>
<protein>
    <submittedName>
        <fullName evidence="1">Uncharacterized protein</fullName>
    </submittedName>
</protein>
<reference evidence="1 2" key="1">
    <citation type="journal article" date="2015" name="Genome Announc.">
        <title>Expanding the biotechnology potential of lactobacilli through comparative genomics of 213 strains and associated genera.</title>
        <authorList>
            <person name="Sun Z."/>
            <person name="Harris H.M."/>
            <person name="McCann A."/>
            <person name="Guo C."/>
            <person name="Argimon S."/>
            <person name="Zhang W."/>
            <person name="Yang X."/>
            <person name="Jeffery I.B."/>
            <person name="Cooney J.C."/>
            <person name="Kagawa T.F."/>
            <person name="Liu W."/>
            <person name="Song Y."/>
            <person name="Salvetti E."/>
            <person name="Wrobel A."/>
            <person name="Rasinkangas P."/>
            <person name="Parkhill J."/>
            <person name="Rea M.C."/>
            <person name="O'Sullivan O."/>
            <person name="Ritari J."/>
            <person name="Douillard F.P."/>
            <person name="Paul Ross R."/>
            <person name="Yang R."/>
            <person name="Briner A.E."/>
            <person name="Felis G.E."/>
            <person name="de Vos W.M."/>
            <person name="Barrangou R."/>
            <person name="Klaenhammer T.R."/>
            <person name="Caufield P.W."/>
            <person name="Cui Y."/>
            <person name="Zhang H."/>
            <person name="O'Toole P.W."/>
        </authorList>
    </citation>
    <scope>NUCLEOTIDE SEQUENCE [LARGE SCALE GENOMIC DNA]</scope>
    <source>
        <strain evidence="1 2">JCM 17355</strain>
    </source>
</reference>
<gene>
    <name evidence="1" type="ORF">FC88_GL002337</name>
</gene>
<comment type="caution">
    <text evidence="1">The sequence shown here is derived from an EMBL/GenBank/DDBJ whole genome shotgun (WGS) entry which is preliminary data.</text>
</comment>
<name>A0ABR5P7H5_9LACO</name>
<evidence type="ECO:0000313" key="2">
    <source>
        <dbReference type="Proteomes" id="UP000051379"/>
    </source>
</evidence>
<dbReference type="EMBL" id="AZDO01000052">
    <property type="protein sequence ID" value="KRK95324.1"/>
    <property type="molecule type" value="Genomic_DNA"/>
</dbReference>